<proteinExistence type="predicted"/>
<name>A0A516SAU4_9NEIS</name>
<dbReference type="OrthoDB" id="6064651at2"/>
<evidence type="ECO:0000313" key="2">
    <source>
        <dbReference type="Proteomes" id="UP000317550"/>
    </source>
</evidence>
<reference evidence="2" key="1">
    <citation type="submission" date="2019-07" db="EMBL/GenBank/DDBJ databases">
        <title>Chitinimonas sp. nov., isolated from Ny-Alesund, arctica soil.</title>
        <authorList>
            <person name="Xu Q."/>
            <person name="Peng F."/>
        </authorList>
    </citation>
    <scope>NUCLEOTIDE SEQUENCE [LARGE SCALE GENOMIC DNA]</scope>
    <source>
        <strain evidence="2">R3-44</strain>
    </source>
</reference>
<gene>
    <name evidence="1" type="ORF">FNU76_02245</name>
</gene>
<sequence length="236" mass="26501">MLEAGFEFENNIARVVAAFETLPVALRPVYFSHTEEVSNAADQIEDKKRFAAFVAKSQSGFFLLAPGITYSIRIATGKSTICDCFLDVDPSLAKEFLIHMATAQPIFGFACEPQEREHRNRVVTKQGVNTIESWVGRDSQKYLPGFYWLTLLPDSLATRHAVPLPVVEKAAQEHVALQGGQHLFRFYEQPQDWQSVQSIAELISTLPGVFDIEKMKPQLAAAKNFLDLNAALRNWK</sequence>
<dbReference type="EMBL" id="CP041730">
    <property type="protein sequence ID" value="QDQ25265.1"/>
    <property type="molecule type" value="Genomic_DNA"/>
</dbReference>
<organism evidence="1 2">
    <name type="scientific">Chitinimonas arctica</name>
    <dbReference type="NCBI Taxonomy" id="2594795"/>
    <lineage>
        <taxon>Bacteria</taxon>
        <taxon>Pseudomonadati</taxon>
        <taxon>Pseudomonadota</taxon>
        <taxon>Betaproteobacteria</taxon>
        <taxon>Neisseriales</taxon>
        <taxon>Chitinibacteraceae</taxon>
        <taxon>Chitinimonas</taxon>
    </lineage>
</organism>
<dbReference type="AlphaFoldDB" id="A0A516SAU4"/>
<evidence type="ECO:0000313" key="1">
    <source>
        <dbReference type="EMBL" id="QDQ25265.1"/>
    </source>
</evidence>
<dbReference type="RefSeq" id="WP_143856190.1">
    <property type="nucleotide sequence ID" value="NZ_CP041730.1"/>
</dbReference>
<dbReference type="KEGG" id="cari:FNU76_02245"/>
<keyword evidence="2" id="KW-1185">Reference proteome</keyword>
<dbReference type="Proteomes" id="UP000317550">
    <property type="component" value="Chromosome"/>
</dbReference>
<accession>A0A516SAU4</accession>
<protein>
    <submittedName>
        <fullName evidence="1">Uncharacterized protein</fullName>
    </submittedName>
</protein>